<reference evidence="2 3" key="1">
    <citation type="submission" date="2014-12" db="EMBL/GenBank/DDBJ databases">
        <title>Denitrispirillum autotrophicum gen. nov., sp. nov., Denitrifying, Facultatively Autotrophic Bacteria Isolated from Rice Paddy Soil.</title>
        <authorList>
            <person name="Ishii S."/>
            <person name="Ashida N."/>
            <person name="Ohno H."/>
            <person name="Otsuka S."/>
            <person name="Yokota A."/>
            <person name="Senoo K."/>
        </authorList>
    </citation>
    <scope>NUCLEOTIDE SEQUENCE [LARGE SCALE GENOMIC DNA]</scope>
    <source>
        <strain evidence="2 3">TSA66</strain>
    </source>
</reference>
<dbReference type="Proteomes" id="UP000031572">
    <property type="component" value="Unassembled WGS sequence"/>
</dbReference>
<dbReference type="AlphaFoldDB" id="A0A0C2BU25"/>
<feature type="transmembrane region" description="Helical" evidence="1">
    <location>
        <begin position="7"/>
        <end position="28"/>
    </location>
</feature>
<feature type="transmembrane region" description="Helical" evidence="1">
    <location>
        <begin position="93"/>
        <end position="120"/>
    </location>
</feature>
<proteinExistence type="predicted"/>
<keyword evidence="1" id="KW-0472">Membrane</keyword>
<keyword evidence="3" id="KW-1185">Reference proteome</keyword>
<comment type="caution">
    <text evidence="2">The sequence shown here is derived from an EMBL/GenBank/DDBJ whole genome shotgun (WGS) entry which is preliminary data.</text>
</comment>
<accession>A0A0C2BU25</accession>
<evidence type="ECO:0000313" key="2">
    <source>
        <dbReference type="EMBL" id="KIF83539.1"/>
    </source>
</evidence>
<sequence>MDWRAAAVTGVLAGIVATFAQLLLWWVASYAPVGMLLRDAHLAAAIVMGQGVLESPATFDWRVMTAATVVHGILSIAYGLLLGRMIVRLPMCAALLAGGTFGLLLFYINMYGFTAIFPWFSASRDWITASAHLLFGLSGALIYKSFHDPET</sequence>
<evidence type="ECO:0000313" key="3">
    <source>
        <dbReference type="Proteomes" id="UP000031572"/>
    </source>
</evidence>
<dbReference type="OrthoDB" id="6169516at2"/>
<feature type="transmembrane region" description="Helical" evidence="1">
    <location>
        <begin position="61"/>
        <end position="81"/>
    </location>
</feature>
<evidence type="ECO:0000256" key="1">
    <source>
        <dbReference type="SAM" id="Phobius"/>
    </source>
</evidence>
<feature type="transmembrane region" description="Helical" evidence="1">
    <location>
        <begin position="126"/>
        <end position="143"/>
    </location>
</feature>
<keyword evidence="1" id="KW-0812">Transmembrane</keyword>
<dbReference type="EMBL" id="JWJG01000028">
    <property type="protein sequence ID" value="KIF83539.1"/>
    <property type="molecule type" value="Genomic_DNA"/>
</dbReference>
<gene>
    <name evidence="2" type="ORF">TSA66_06515</name>
</gene>
<organism evidence="2 3">
    <name type="scientific">Noviherbaspirillum autotrophicum</name>
    <dbReference type="NCBI Taxonomy" id="709839"/>
    <lineage>
        <taxon>Bacteria</taxon>
        <taxon>Pseudomonadati</taxon>
        <taxon>Pseudomonadota</taxon>
        <taxon>Betaproteobacteria</taxon>
        <taxon>Burkholderiales</taxon>
        <taxon>Oxalobacteraceae</taxon>
        <taxon>Noviherbaspirillum</taxon>
    </lineage>
</organism>
<name>A0A0C2BU25_9BURK</name>
<keyword evidence="1" id="KW-1133">Transmembrane helix</keyword>
<protein>
    <submittedName>
        <fullName evidence="2">Sodium:proline symporter</fullName>
    </submittedName>
</protein>